<dbReference type="GO" id="GO:0004497">
    <property type="term" value="F:monooxygenase activity"/>
    <property type="evidence" value="ECO:0007669"/>
    <property type="project" value="UniProtKB-KW"/>
</dbReference>
<dbReference type="Proteomes" id="UP000799118">
    <property type="component" value="Unassembled WGS sequence"/>
</dbReference>
<dbReference type="Gene3D" id="2.70.50.70">
    <property type="match status" value="1"/>
</dbReference>
<sequence length="114" mass="12304">WIHNTGPMFLYMAKCTSDCSSQTASNTEFMKIEQRGFDGSIWAHAVLDTGAPATFTIPSDIASGNYILRHEIMNLASVDENYPSCSWLTITGGSNSYSSAQTVTFAGGYSTSDP</sequence>
<evidence type="ECO:0000256" key="13">
    <source>
        <dbReference type="ARBA" id="ARBA00044502"/>
    </source>
</evidence>
<feature type="non-terminal residue" evidence="17">
    <location>
        <position position="1"/>
    </location>
</feature>
<keyword evidence="9" id="KW-0503">Monooxygenase</keyword>
<evidence type="ECO:0000256" key="12">
    <source>
        <dbReference type="ARBA" id="ARBA00023326"/>
    </source>
</evidence>
<evidence type="ECO:0000259" key="16">
    <source>
        <dbReference type="Pfam" id="PF03443"/>
    </source>
</evidence>
<keyword evidence="10" id="KW-1015">Disulfide bond</keyword>
<gene>
    <name evidence="17" type="ORF">BT96DRAFT_750523</name>
</gene>
<keyword evidence="17" id="KW-0378">Hydrolase</keyword>
<evidence type="ECO:0000256" key="11">
    <source>
        <dbReference type="ARBA" id="ARBA00023277"/>
    </source>
</evidence>
<comment type="similarity">
    <text evidence="13">Belongs to the polysaccharide monooxygenase AA9 family.</text>
</comment>
<organism evidence="17 18">
    <name type="scientific">Gymnopus androsaceus JB14</name>
    <dbReference type="NCBI Taxonomy" id="1447944"/>
    <lineage>
        <taxon>Eukaryota</taxon>
        <taxon>Fungi</taxon>
        <taxon>Dikarya</taxon>
        <taxon>Basidiomycota</taxon>
        <taxon>Agaricomycotina</taxon>
        <taxon>Agaricomycetes</taxon>
        <taxon>Agaricomycetidae</taxon>
        <taxon>Agaricales</taxon>
        <taxon>Marasmiineae</taxon>
        <taxon>Omphalotaceae</taxon>
        <taxon>Gymnopus</taxon>
    </lineage>
</organism>
<evidence type="ECO:0000256" key="2">
    <source>
        <dbReference type="ARBA" id="ARBA00004613"/>
    </source>
</evidence>
<evidence type="ECO:0000256" key="5">
    <source>
        <dbReference type="ARBA" id="ARBA00022729"/>
    </source>
</evidence>
<keyword evidence="3" id="KW-0964">Secreted</keyword>
<evidence type="ECO:0000256" key="15">
    <source>
        <dbReference type="ARBA" id="ARBA00047174"/>
    </source>
</evidence>
<comment type="catalytic activity">
    <reaction evidence="14">
        <text>[(1-&gt;4)-beta-D-glucosyl]n+m + reduced acceptor + O2 = 4-dehydro-beta-D-glucosyl-[(1-&gt;4)-beta-D-glucosyl]n-1 + [(1-&gt;4)-beta-D-glucosyl]m + acceptor + H2O.</text>
        <dbReference type="EC" id="1.14.99.56"/>
    </reaction>
</comment>
<dbReference type="GO" id="GO:0016787">
    <property type="term" value="F:hydrolase activity"/>
    <property type="evidence" value="ECO:0007669"/>
    <property type="project" value="UniProtKB-KW"/>
</dbReference>
<dbReference type="PANTHER" id="PTHR33353:SF10">
    <property type="entry name" value="ENDO-BETA-1,4-GLUCANASE D"/>
    <property type="match status" value="1"/>
</dbReference>
<evidence type="ECO:0000256" key="6">
    <source>
        <dbReference type="ARBA" id="ARBA00023001"/>
    </source>
</evidence>
<keyword evidence="6" id="KW-0136">Cellulose degradation</keyword>
<evidence type="ECO:0000313" key="17">
    <source>
        <dbReference type="EMBL" id="KAE9392050.1"/>
    </source>
</evidence>
<evidence type="ECO:0000313" key="18">
    <source>
        <dbReference type="Proteomes" id="UP000799118"/>
    </source>
</evidence>
<dbReference type="Pfam" id="PF03443">
    <property type="entry name" value="AA9"/>
    <property type="match status" value="1"/>
</dbReference>
<evidence type="ECO:0000256" key="8">
    <source>
        <dbReference type="ARBA" id="ARBA00023008"/>
    </source>
</evidence>
<keyword evidence="4" id="KW-0479">Metal-binding</keyword>
<name>A0A6A4H2Z5_9AGAR</name>
<dbReference type="AlphaFoldDB" id="A0A6A4H2Z5"/>
<dbReference type="GO" id="GO:0046872">
    <property type="term" value="F:metal ion binding"/>
    <property type="evidence" value="ECO:0007669"/>
    <property type="project" value="UniProtKB-KW"/>
</dbReference>
<dbReference type="EMBL" id="ML769606">
    <property type="protein sequence ID" value="KAE9392050.1"/>
    <property type="molecule type" value="Genomic_DNA"/>
</dbReference>
<evidence type="ECO:0000256" key="7">
    <source>
        <dbReference type="ARBA" id="ARBA00023002"/>
    </source>
</evidence>
<feature type="non-terminal residue" evidence="17">
    <location>
        <position position="114"/>
    </location>
</feature>
<keyword evidence="11" id="KW-0119">Carbohydrate metabolism</keyword>
<dbReference type="InterPro" id="IPR049892">
    <property type="entry name" value="AA9"/>
</dbReference>
<reference evidence="17" key="1">
    <citation type="journal article" date="2019" name="Environ. Microbiol.">
        <title>Fungal ecological strategies reflected in gene transcription - a case study of two litter decomposers.</title>
        <authorList>
            <person name="Barbi F."/>
            <person name="Kohler A."/>
            <person name="Barry K."/>
            <person name="Baskaran P."/>
            <person name="Daum C."/>
            <person name="Fauchery L."/>
            <person name="Ihrmark K."/>
            <person name="Kuo A."/>
            <person name="LaButti K."/>
            <person name="Lipzen A."/>
            <person name="Morin E."/>
            <person name="Grigoriev I.V."/>
            <person name="Henrissat B."/>
            <person name="Lindahl B."/>
            <person name="Martin F."/>
        </authorList>
    </citation>
    <scope>NUCLEOTIDE SEQUENCE</scope>
    <source>
        <strain evidence="17">JB14</strain>
    </source>
</reference>
<dbReference type="InterPro" id="IPR005103">
    <property type="entry name" value="AA9_LPMO"/>
</dbReference>
<dbReference type="GO" id="GO:0005576">
    <property type="term" value="C:extracellular region"/>
    <property type="evidence" value="ECO:0007669"/>
    <property type="project" value="UniProtKB-SubCell"/>
</dbReference>
<keyword evidence="8" id="KW-0186">Copper</keyword>
<comment type="subcellular location">
    <subcellularLocation>
        <location evidence="2">Secreted</location>
    </subcellularLocation>
</comment>
<comment type="cofactor">
    <cofactor evidence="1">
        <name>Cu(2+)</name>
        <dbReference type="ChEBI" id="CHEBI:29036"/>
    </cofactor>
</comment>
<dbReference type="GO" id="GO:0030245">
    <property type="term" value="P:cellulose catabolic process"/>
    <property type="evidence" value="ECO:0007669"/>
    <property type="project" value="UniProtKB-KW"/>
</dbReference>
<protein>
    <recommendedName>
        <fullName evidence="15">lytic cellulose monooxygenase (C4-dehydrogenating)</fullName>
        <ecNumber evidence="15">1.14.99.56</ecNumber>
    </recommendedName>
</protein>
<evidence type="ECO:0000256" key="3">
    <source>
        <dbReference type="ARBA" id="ARBA00022525"/>
    </source>
</evidence>
<keyword evidence="12" id="KW-0624">Polysaccharide degradation</keyword>
<proteinExistence type="inferred from homology"/>
<keyword evidence="7" id="KW-0560">Oxidoreductase</keyword>
<dbReference type="OrthoDB" id="4849160at2759"/>
<evidence type="ECO:0000256" key="1">
    <source>
        <dbReference type="ARBA" id="ARBA00001973"/>
    </source>
</evidence>
<accession>A0A6A4H2Z5</accession>
<keyword evidence="18" id="KW-1185">Reference proteome</keyword>
<dbReference type="PANTHER" id="PTHR33353">
    <property type="entry name" value="PUTATIVE (AFU_ORTHOLOGUE AFUA_1G12560)-RELATED"/>
    <property type="match status" value="1"/>
</dbReference>
<evidence type="ECO:0000256" key="9">
    <source>
        <dbReference type="ARBA" id="ARBA00023033"/>
    </source>
</evidence>
<feature type="domain" description="Auxiliary Activity family 9 catalytic" evidence="16">
    <location>
        <begin position="2"/>
        <end position="114"/>
    </location>
</feature>
<evidence type="ECO:0000256" key="14">
    <source>
        <dbReference type="ARBA" id="ARBA00045077"/>
    </source>
</evidence>
<dbReference type="EC" id="1.14.99.56" evidence="15"/>
<evidence type="ECO:0000256" key="4">
    <source>
        <dbReference type="ARBA" id="ARBA00022723"/>
    </source>
</evidence>
<keyword evidence="5" id="KW-0732">Signal</keyword>
<evidence type="ECO:0000256" key="10">
    <source>
        <dbReference type="ARBA" id="ARBA00023157"/>
    </source>
</evidence>